<sequence length="339" mass="36597">MREDTTLSSAHVARVSKLVADAIARIGDPAVTPPVGDDYRVGVHYYENEWQTLTVDVDMGGFGLPLCASAFETHTDGEPDLARLADAVAARVADASRGRPVIARRLAAAHQAAEETATRIGARVLAVRIARNQTDARMSARDHWLEVELEVLDDALRPSVVKLLGTGPRMLRGAIAPYERKQRLRSRRLASLSTGEVIHVDAVAEAAIATTGRSVGSVAADLLDAARCGRWTQLSGIQWTDHVSVRLLDGVIVCSAMLPGVGYIDIDELRLDQVLPETLQTSLRSRRLDAIADHPVLRCDSRLVSSQGEEGGPTRLKFRSSSRPVTAGEIEGRQLPLAA</sequence>
<comment type="caution">
    <text evidence="2">The sequence shown here is derived from an EMBL/GenBank/DDBJ whole genome shotgun (WGS) entry which is preliminary data.</text>
</comment>
<dbReference type="EMBL" id="JACIEV010000009">
    <property type="protein sequence ID" value="MBB4155050.1"/>
    <property type="molecule type" value="Genomic_DNA"/>
</dbReference>
<gene>
    <name evidence="2" type="ORF">GGQ80_002967</name>
</gene>
<dbReference type="AlphaFoldDB" id="A0A840FAJ4"/>
<accession>A0A840FAJ4</accession>
<reference evidence="2 3" key="1">
    <citation type="submission" date="2020-08" db="EMBL/GenBank/DDBJ databases">
        <title>Genomic Encyclopedia of Type Strains, Phase IV (KMG-IV): sequencing the most valuable type-strain genomes for metagenomic binning, comparative biology and taxonomic classification.</title>
        <authorList>
            <person name="Goeker M."/>
        </authorList>
    </citation>
    <scope>NUCLEOTIDE SEQUENCE [LARGE SCALE GENOMIC DNA]</scope>
    <source>
        <strain evidence="2 3">YC6723</strain>
    </source>
</reference>
<dbReference type="RefSeq" id="WP_183986176.1">
    <property type="nucleotide sequence ID" value="NZ_JACIEV010000009.1"/>
</dbReference>
<evidence type="ECO:0000313" key="3">
    <source>
        <dbReference type="Proteomes" id="UP000529795"/>
    </source>
</evidence>
<evidence type="ECO:0000256" key="1">
    <source>
        <dbReference type="SAM" id="MobiDB-lite"/>
    </source>
</evidence>
<name>A0A840FAJ4_9SPHN</name>
<feature type="region of interest" description="Disordered" evidence="1">
    <location>
        <begin position="304"/>
        <end position="327"/>
    </location>
</feature>
<protein>
    <submittedName>
        <fullName evidence="2">Uncharacterized protein</fullName>
    </submittedName>
</protein>
<evidence type="ECO:0000313" key="2">
    <source>
        <dbReference type="EMBL" id="MBB4155050.1"/>
    </source>
</evidence>
<organism evidence="2 3">
    <name type="scientific">Sphingomonas jinjuensis</name>
    <dbReference type="NCBI Taxonomy" id="535907"/>
    <lineage>
        <taxon>Bacteria</taxon>
        <taxon>Pseudomonadati</taxon>
        <taxon>Pseudomonadota</taxon>
        <taxon>Alphaproteobacteria</taxon>
        <taxon>Sphingomonadales</taxon>
        <taxon>Sphingomonadaceae</taxon>
        <taxon>Sphingomonas</taxon>
    </lineage>
</organism>
<keyword evidence="3" id="KW-1185">Reference proteome</keyword>
<dbReference type="Proteomes" id="UP000529795">
    <property type="component" value="Unassembled WGS sequence"/>
</dbReference>
<proteinExistence type="predicted"/>